<evidence type="ECO:0000313" key="2">
    <source>
        <dbReference type="EMBL" id="RZU39255.1"/>
    </source>
</evidence>
<dbReference type="InterPro" id="IPR036390">
    <property type="entry name" value="WH_DNA-bd_sf"/>
</dbReference>
<keyword evidence="2" id="KW-0238">DNA-binding</keyword>
<comment type="caution">
    <text evidence="2">The sequence shown here is derived from an EMBL/GenBank/DDBJ whole genome shotgun (WGS) entry which is preliminary data.</text>
</comment>
<dbReference type="InterPro" id="IPR052509">
    <property type="entry name" value="Metal_resp_DNA-bind_regulator"/>
</dbReference>
<dbReference type="Proteomes" id="UP000292958">
    <property type="component" value="Unassembled WGS sequence"/>
</dbReference>
<accession>A0A4Q7YR32</accession>
<keyword evidence="3" id="KW-1185">Reference proteome</keyword>
<dbReference type="InterPro" id="IPR036388">
    <property type="entry name" value="WH-like_DNA-bd_sf"/>
</dbReference>
<protein>
    <submittedName>
        <fullName evidence="2">DNA-binding PadR family transcriptional regulator</fullName>
    </submittedName>
</protein>
<gene>
    <name evidence="2" type="ORF">BDD14_0614</name>
</gene>
<dbReference type="SUPFAM" id="SSF46785">
    <property type="entry name" value="Winged helix' DNA-binding domain"/>
    <property type="match status" value="1"/>
</dbReference>
<dbReference type="AlphaFoldDB" id="A0A4Q7YR32"/>
<dbReference type="PANTHER" id="PTHR33169">
    <property type="entry name" value="PADR-FAMILY TRANSCRIPTIONAL REGULATOR"/>
    <property type="match status" value="1"/>
</dbReference>
<dbReference type="PANTHER" id="PTHR33169:SF14">
    <property type="entry name" value="TRANSCRIPTIONAL REGULATOR RV3488"/>
    <property type="match status" value="1"/>
</dbReference>
<evidence type="ECO:0000259" key="1">
    <source>
        <dbReference type="Pfam" id="PF03551"/>
    </source>
</evidence>
<evidence type="ECO:0000313" key="3">
    <source>
        <dbReference type="Proteomes" id="UP000292958"/>
    </source>
</evidence>
<feature type="domain" description="Transcription regulator PadR N-terminal" evidence="1">
    <location>
        <begin position="19"/>
        <end position="88"/>
    </location>
</feature>
<dbReference type="Gene3D" id="1.10.10.10">
    <property type="entry name" value="Winged helix-like DNA-binding domain superfamily/Winged helix DNA-binding domain"/>
    <property type="match status" value="1"/>
</dbReference>
<dbReference type="InterPro" id="IPR005149">
    <property type="entry name" value="Tscrpt_reg_PadR_N"/>
</dbReference>
<sequence>MQNVSDNRDLYSGMIRLHILHHAEHDAIFGAGMAEELARHGYKISPGTLYPILHGLEKRGYLKSEEERSGRSVRRLYKITASGRRALKTSKLRVRELFGELIEGK</sequence>
<dbReference type="GO" id="GO:0003677">
    <property type="term" value="F:DNA binding"/>
    <property type="evidence" value="ECO:0007669"/>
    <property type="project" value="UniProtKB-KW"/>
</dbReference>
<proteinExistence type="predicted"/>
<dbReference type="Pfam" id="PF03551">
    <property type="entry name" value="PadR"/>
    <property type="match status" value="1"/>
</dbReference>
<reference evidence="2 3" key="1">
    <citation type="submission" date="2019-02" db="EMBL/GenBank/DDBJ databases">
        <title>Genomic Encyclopedia of Archaeal and Bacterial Type Strains, Phase II (KMG-II): from individual species to whole genera.</title>
        <authorList>
            <person name="Goeker M."/>
        </authorList>
    </citation>
    <scope>NUCLEOTIDE SEQUENCE [LARGE SCALE GENOMIC DNA]</scope>
    <source>
        <strain evidence="2 3">DSM 18101</strain>
    </source>
</reference>
<name>A0A4Q7YR32_9BACT</name>
<organism evidence="2 3">
    <name type="scientific">Edaphobacter modestus</name>
    <dbReference type="NCBI Taxonomy" id="388466"/>
    <lineage>
        <taxon>Bacteria</taxon>
        <taxon>Pseudomonadati</taxon>
        <taxon>Acidobacteriota</taxon>
        <taxon>Terriglobia</taxon>
        <taxon>Terriglobales</taxon>
        <taxon>Acidobacteriaceae</taxon>
        <taxon>Edaphobacter</taxon>
    </lineage>
</organism>
<dbReference type="EMBL" id="SHKW01000001">
    <property type="protein sequence ID" value="RZU39255.1"/>
    <property type="molecule type" value="Genomic_DNA"/>
</dbReference>